<evidence type="ECO:0000313" key="3">
    <source>
        <dbReference type="RefSeq" id="XP_030977740.1"/>
    </source>
</evidence>
<feature type="compositionally biased region" description="Basic and acidic residues" evidence="1">
    <location>
        <begin position="12"/>
        <end position="33"/>
    </location>
</feature>
<reference evidence="3" key="1">
    <citation type="journal article" date="2019" name="Mol. Biol. Evol.">
        <title>Blast fungal genomes show frequent chromosomal changes, gene gains and losses, and effector gene turnover.</title>
        <authorList>
            <person name="Gomez Luciano L.B."/>
            <person name="Jason Tsai I."/>
            <person name="Chuma I."/>
            <person name="Tosa Y."/>
            <person name="Chen Y.H."/>
            <person name="Li J.Y."/>
            <person name="Li M.Y."/>
            <person name="Jade Lu M.Y."/>
            <person name="Nakayashiki H."/>
            <person name="Li W.H."/>
        </authorList>
    </citation>
    <scope>NUCLEOTIDE SEQUENCE</scope>
    <source>
        <strain evidence="3">NI907</strain>
    </source>
</reference>
<gene>
    <name evidence="3" type="ORF">PgNI_09220</name>
</gene>
<name>A0A6P8AS69_PYRGI</name>
<sequence>MSIKQYSTDPEELQKFYAEPDKRQPDAHLERRPSGAHGSFGNLVVRAGNVKLQTPRAIPAPKSRPTWASQRCQREMMCRDDSGSIRLVSTRSSKGKSRCQS</sequence>
<dbReference type="GeneID" id="41964115"/>
<dbReference type="KEGG" id="pgri:PgNI_09220"/>
<evidence type="ECO:0000313" key="2">
    <source>
        <dbReference type="Proteomes" id="UP000515153"/>
    </source>
</evidence>
<accession>A0A6P8AS69</accession>
<reference evidence="3" key="2">
    <citation type="submission" date="2019-10" db="EMBL/GenBank/DDBJ databases">
        <authorList>
            <consortium name="NCBI Genome Project"/>
        </authorList>
    </citation>
    <scope>NUCLEOTIDE SEQUENCE</scope>
    <source>
        <strain evidence="3">NI907</strain>
    </source>
</reference>
<dbReference type="RefSeq" id="XP_030977740.1">
    <property type="nucleotide sequence ID" value="XM_031129207.1"/>
</dbReference>
<feature type="region of interest" description="Disordered" evidence="1">
    <location>
        <begin position="1"/>
        <end position="42"/>
    </location>
</feature>
<protein>
    <submittedName>
        <fullName evidence="3">Uncharacterized protein</fullName>
    </submittedName>
</protein>
<dbReference type="AlphaFoldDB" id="A0A6P8AS69"/>
<reference evidence="3" key="3">
    <citation type="submission" date="2025-08" db="UniProtKB">
        <authorList>
            <consortium name="RefSeq"/>
        </authorList>
    </citation>
    <scope>IDENTIFICATION</scope>
    <source>
        <strain evidence="3">NI907</strain>
    </source>
</reference>
<keyword evidence="2" id="KW-1185">Reference proteome</keyword>
<proteinExistence type="predicted"/>
<evidence type="ECO:0000256" key="1">
    <source>
        <dbReference type="SAM" id="MobiDB-lite"/>
    </source>
</evidence>
<dbReference type="Proteomes" id="UP000515153">
    <property type="component" value="Unplaced"/>
</dbReference>
<organism evidence="2 3">
    <name type="scientific">Pyricularia grisea</name>
    <name type="common">Crabgrass-specific blast fungus</name>
    <name type="synonym">Magnaporthe grisea</name>
    <dbReference type="NCBI Taxonomy" id="148305"/>
    <lineage>
        <taxon>Eukaryota</taxon>
        <taxon>Fungi</taxon>
        <taxon>Dikarya</taxon>
        <taxon>Ascomycota</taxon>
        <taxon>Pezizomycotina</taxon>
        <taxon>Sordariomycetes</taxon>
        <taxon>Sordariomycetidae</taxon>
        <taxon>Magnaporthales</taxon>
        <taxon>Pyriculariaceae</taxon>
        <taxon>Pyricularia</taxon>
    </lineage>
</organism>